<dbReference type="SUPFAM" id="SSF53474">
    <property type="entry name" value="alpha/beta-Hydrolases"/>
    <property type="match status" value="1"/>
</dbReference>
<dbReference type="InterPro" id="IPR029058">
    <property type="entry name" value="AB_hydrolase_fold"/>
</dbReference>
<dbReference type="PANTHER" id="PTHR43798:SF33">
    <property type="entry name" value="HYDROLASE, PUTATIVE (AFU_ORTHOLOGUE AFUA_2G14860)-RELATED"/>
    <property type="match status" value="1"/>
</dbReference>
<dbReference type="Gene3D" id="3.40.50.1820">
    <property type="entry name" value="alpha/beta hydrolase"/>
    <property type="match status" value="1"/>
</dbReference>
<gene>
    <name evidence="2" type="ORF">EJ06DRAFT_582345</name>
</gene>
<keyword evidence="3" id="KW-1185">Reference proteome</keyword>
<evidence type="ECO:0000259" key="1">
    <source>
        <dbReference type="Pfam" id="PF00561"/>
    </source>
</evidence>
<sequence>MAEPQEFKVETTHGTLAVSTIGSGSPAVLLIHGNSSCKKIFRHIINSSISNTHQIIAFDLPGHGDSSNAPNLEADYTQPAYADAAVQLLDKLEVKEAVVVGWSLGGHIGMEMIPIFPGLKGLVITGTPPVDLGELDLGFKFGPGGWRDAMAAKEVLSPEEIEGFAHGSADPPYEDWMKEAVVRTDGRARSIMFHGFGKGECSSQRELMKQSDVPIAVVNGADEPFVNLDWVKKIEYKNLWKGKTVELEGGLHAPFWGQPDRYVEILEEFLKDVTK</sequence>
<name>A0A6G1HWX4_9PEZI</name>
<dbReference type="OrthoDB" id="8119704at2759"/>
<evidence type="ECO:0000313" key="2">
    <source>
        <dbReference type="EMBL" id="KAF2400520.1"/>
    </source>
</evidence>
<dbReference type="GO" id="GO:0016787">
    <property type="term" value="F:hydrolase activity"/>
    <property type="evidence" value="ECO:0007669"/>
    <property type="project" value="UniProtKB-KW"/>
</dbReference>
<feature type="domain" description="AB hydrolase-1" evidence="1">
    <location>
        <begin position="26"/>
        <end position="256"/>
    </location>
</feature>
<evidence type="ECO:0000313" key="3">
    <source>
        <dbReference type="Proteomes" id="UP000799640"/>
    </source>
</evidence>
<keyword evidence="2" id="KW-0378">Hydrolase</keyword>
<dbReference type="Proteomes" id="UP000799640">
    <property type="component" value="Unassembled WGS sequence"/>
</dbReference>
<dbReference type="EMBL" id="ML996695">
    <property type="protein sequence ID" value="KAF2400520.1"/>
    <property type="molecule type" value="Genomic_DNA"/>
</dbReference>
<organism evidence="2 3">
    <name type="scientific">Trichodelitschia bisporula</name>
    <dbReference type="NCBI Taxonomy" id="703511"/>
    <lineage>
        <taxon>Eukaryota</taxon>
        <taxon>Fungi</taxon>
        <taxon>Dikarya</taxon>
        <taxon>Ascomycota</taxon>
        <taxon>Pezizomycotina</taxon>
        <taxon>Dothideomycetes</taxon>
        <taxon>Dothideomycetes incertae sedis</taxon>
        <taxon>Phaeotrichales</taxon>
        <taxon>Phaeotrichaceae</taxon>
        <taxon>Trichodelitschia</taxon>
    </lineage>
</organism>
<dbReference type="InterPro" id="IPR000073">
    <property type="entry name" value="AB_hydrolase_1"/>
</dbReference>
<protein>
    <submittedName>
        <fullName evidence="2">Alpha/beta hydrolase fold protein</fullName>
    </submittedName>
</protein>
<dbReference type="GO" id="GO:0016020">
    <property type="term" value="C:membrane"/>
    <property type="evidence" value="ECO:0007669"/>
    <property type="project" value="TreeGrafter"/>
</dbReference>
<reference evidence="2" key="1">
    <citation type="journal article" date="2020" name="Stud. Mycol.">
        <title>101 Dothideomycetes genomes: a test case for predicting lifestyles and emergence of pathogens.</title>
        <authorList>
            <person name="Haridas S."/>
            <person name="Albert R."/>
            <person name="Binder M."/>
            <person name="Bloem J."/>
            <person name="Labutti K."/>
            <person name="Salamov A."/>
            <person name="Andreopoulos B."/>
            <person name="Baker S."/>
            <person name="Barry K."/>
            <person name="Bills G."/>
            <person name="Bluhm B."/>
            <person name="Cannon C."/>
            <person name="Castanera R."/>
            <person name="Culley D."/>
            <person name="Daum C."/>
            <person name="Ezra D."/>
            <person name="Gonzalez J."/>
            <person name="Henrissat B."/>
            <person name="Kuo A."/>
            <person name="Liang C."/>
            <person name="Lipzen A."/>
            <person name="Lutzoni F."/>
            <person name="Magnuson J."/>
            <person name="Mondo S."/>
            <person name="Nolan M."/>
            <person name="Ohm R."/>
            <person name="Pangilinan J."/>
            <person name="Park H.-J."/>
            <person name="Ramirez L."/>
            <person name="Alfaro M."/>
            <person name="Sun H."/>
            <person name="Tritt A."/>
            <person name="Yoshinaga Y."/>
            <person name="Zwiers L.-H."/>
            <person name="Turgeon B."/>
            <person name="Goodwin S."/>
            <person name="Spatafora J."/>
            <person name="Crous P."/>
            <person name="Grigoriev I."/>
        </authorList>
    </citation>
    <scope>NUCLEOTIDE SEQUENCE</scope>
    <source>
        <strain evidence="2">CBS 262.69</strain>
    </source>
</reference>
<dbReference type="Pfam" id="PF00561">
    <property type="entry name" value="Abhydrolase_1"/>
    <property type="match status" value="1"/>
</dbReference>
<dbReference type="AlphaFoldDB" id="A0A6G1HWX4"/>
<proteinExistence type="predicted"/>
<accession>A0A6G1HWX4</accession>
<dbReference type="PANTHER" id="PTHR43798">
    <property type="entry name" value="MONOACYLGLYCEROL LIPASE"/>
    <property type="match status" value="1"/>
</dbReference>
<dbReference type="InterPro" id="IPR050266">
    <property type="entry name" value="AB_hydrolase_sf"/>
</dbReference>
<dbReference type="PRINTS" id="PR00111">
    <property type="entry name" value="ABHYDROLASE"/>
</dbReference>